<evidence type="ECO:0000313" key="4">
    <source>
        <dbReference type="Proteomes" id="UP001464891"/>
    </source>
</evidence>
<dbReference type="NCBIfam" id="TIGR02669">
    <property type="entry name" value="SpoIID_LytB"/>
    <property type="match status" value="1"/>
</dbReference>
<proteinExistence type="predicted"/>
<organism evidence="3 4">
    <name type="scientific">Trichocoleus desertorum GB2-A4</name>
    <dbReference type="NCBI Taxonomy" id="2933944"/>
    <lineage>
        <taxon>Bacteria</taxon>
        <taxon>Bacillati</taxon>
        <taxon>Cyanobacteriota</taxon>
        <taxon>Cyanophyceae</taxon>
        <taxon>Leptolyngbyales</taxon>
        <taxon>Trichocoleusaceae</taxon>
        <taxon>Trichocoleus</taxon>
    </lineage>
</organism>
<sequence length="578" mass="63882">MPRPVSQPLQPIASSKAKNPKVQRNPLRLPWFELSGMAIAASCLAGLGVQAGVSAAPPEPELQLGVVQRFGTKPTDELTLQAPAGDRLTLTFTTGPIRQTLSTTKVKMDVVMQPLPEPQVNERVVLSTHRSFESAEDSAAKWQAQGIEVEVAQPERWQVWAKRDVYSSPLLRRLLLQSLQDQGNATAYIDSQVLSQVPKASFIVDGYRYTRDQFQVSSSSSLVQVTPGSKEKNKSPEQIAKEQQTSRLYAGTIRLQPNSYGTYTLVNQVPIETYLRGVVPHEIGAGAPQPAVEAQAILARTYALRNLRRFAIDGYELCADTQCQVYWGLTGTVPEADRAIAATRGLVLTYQNELVDALYSSTTGGVTAPFSDVWNGAPRPYLQAVIDSAANIWDLSQRSLANEQNFRAFITQRKGFNEEGWDMFRWREEGSLPRLTTDLKQYLQSNKHPLADFTAIQQLQVTERSPAGRVLKMVAQTDRGAIELEKDDILNAFYPPNSTLFYLDPIYGANKVLKGYAFVGGGLGHGVGLSQTGSYRLGKLGWTNQKILSFYYPGTQIQPISQALTFWRTPSPQTAPRS</sequence>
<dbReference type="Pfam" id="PF08486">
    <property type="entry name" value="SpoIID"/>
    <property type="match status" value="1"/>
</dbReference>
<dbReference type="Proteomes" id="UP001464891">
    <property type="component" value="Unassembled WGS sequence"/>
</dbReference>
<dbReference type="RefSeq" id="WP_242016956.1">
    <property type="nucleotide sequence ID" value="NZ_JAMPKM010000019.1"/>
</dbReference>
<dbReference type="PANTHER" id="PTHR30032:SF4">
    <property type="entry name" value="AMIDASE ENHANCER"/>
    <property type="match status" value="1"/>
</dbReference>
<gene>
    <name evidence="3" type="ORF">NC998_23415</name>
</gene>
<evidence type="ECO:0000259" key="2">
    <source>
        <dbReference type="Pfam" id="PF08486"/>
    </source>
</evidence>
<name>A0ABV0JFI0_9CYAN</name>
<comment type="caution">
    <text evidence="3">The sequence shown here is derived from an EMBL/GenBank/DDBJ whole genome shotgun (WGS) entry which is preliminary data.</text>
</comment>
<feature type="region of interest" description="Disordered" evidence="1">
    <location>
        <begin position="1"/>
        <end position="21"/>
    </location>
</feature>
<feature type="domain" description="Sporulation stage II protein D amidase enhancer LytB N-terminal" evidence="2">
    <location>
        <begin position="261"/>
        <end position="350"/>
    </location>
</feature>
<evidence type="ECO:0000313" key="3">
    <source>
        <dbReference type="EMBL" id="MEP0820058.1"/>
    </source>
</evidence>
<dbReference type="InterPro" id="IPR051922">
    <property type="entry name" value="Bact_Sporulation_Assoc"/>
</dbReference>
<protein>
    <submittedName>
        <fullName evidence="3">SpoIID/LytB domain-containing protein</fullName>
    </submittedName>
</protein>
<dbReference type="InterPro" id="IPR013486">
    <property type="entry name" value="SpoIID/LytB"/>
</dbReference>
<dbReference type="InterPro" id="IPR013693">
    <property type="entry name" value="SpoIID/LytB_N"/>
</dbReference>
<feature type="compositionally biased region" description="Polar residues" evidence="1">
    <location>
        <begin position="7"/>
        <end position="17"/>
    </location>
</feature>
<keyword evidence="4" id="KW-1185">Reference proteome</keyword>
<evidence type="ECO:0000256" key="1">
    <source>
        <dbReference type="SAM" id="MobiDB-lite"/>
    </source>
</evidence>
<reference evidence="3 4" key="1">
    <citation type="submission" date="2022-04" db="EMBL/GenBank/DDBJ databases">
        <title>Positive selection, recombination, and allopatry shape intraspecific diversity of widespread and dominant cyanobacteria.</title>
        <authorList>
            <person name="Wei J."/>
            <person name="Shu W."/>
            <person name="Hu C."/>
        </authorList>
    </citation>
    <scope>NUCLEOTIDE SEQUENCE [LARGE SCALE GENOMIC DNA]</scope>
    <source>
        <strain evidence="3 4">GB2-A4</strain>
    </source>
</reference>
<dbReference type="PANTHER" id="PTHR30032">
    <property type="entry name" value="N-ACETYLMURAMOYL-L-ALANINE AMIDASE-RELATED"/>
    <property type="match status" value="1"/>
</dbReference>
<accession>A0ABV0JFI0</accession>
<dbReference type="EMBL" id="JAMPKM010000019">
    <property type="protein sequence ID" value="MEP0820058.1"/>
    <property type="molecule type" value="Genomic_DNA"/>
</dbReference>